<dbReference type="InterPro" id="IPR010699">
    <property type="entry name" value="DUF1275"/>
</dbReference>
<dbReference type="Proteomes" id="UP000657006">
    <property type="component" value="Unassembled WGS sequence"/>
</dbReference>
<protein>
    <submittedName>
        <fullName evidence="2">DUF1275 domain-containing protein</fullName>
    </submittedName>
</protein>
<accession>A0A926DR94</accession>
<feature type="transmembrane region" description="Helical" evidence="1">
    <location>
        <begin position="12"/>
        <end position="30"/>
    </location>
</feature>
<organism evidence="2 3">
    <name type="scientific">Bianquea renquensis</name>
    <dbReference type="NCBI Taxonomy" id="2763661"/>
    <lineage>
        <taxon>Bacteria</taxon>
        <taxon>Bacillati</taxon>
        <taxon>Bacillota</taxon>
        <taxon>Clostridia</taxon>
        <taxon>Eubacteriales</taxon>
        <taxon>Bianqueaceae</taxon>
        <taxon>Bianquea</taxon>
    </lineage>
</organism>
<gene>
    <name evidence="2" type="ORF">H8730_02070</name>
</gene>
<dbReference type="EMBL" id="JACRSQ010000002">
    <property type="protein sequence ID" value="MBC8542334.1"/>
    <property type="molecule type" value="Genomic_DNA"/>
</dbReference>
<sequence length="232" mass="25663">MDSKIKRETMAHHSMAVVGGFFGVYALLTRNATFGSSETSNLIYLVVAGLSGSAEALLIRIGATLCYIIGIVFATVGIRFLKKFDFRYIAIFVDVIACLSLAQIPESIDPVLALYPMFFATSVQWQAYTEAAGFNSATIFSTNNLRQCFVGLTDYLCRHEGKSLHKFKFYGGTLLSFHVGVVYAWCCLQLWGIRSIYACLPLLAVTMATTFLDDDHAIPFKSHVARALHISR</sequence>
<dbReference type="RefSeq" id="WP_177713861.1">
    <property type="nucleotide sequence ID" value="NZ_JACRSQ010000002.1"/>
</dbReference>
<dbReference type="Pfam" id="PF06912">
    <property type="entry name" value="DUF1275"/>
    <property type="match status" value="1"/>
</dbReference>
<evidence type="ECO:0000313" key="2">
    <source>
        <dbReference type="EMBL" id="MBC8542334.1"/>
    </source>
</evidence>
<dbReference type="AlphaFoldDB" id="A0A926DR94"/>
<comment type="caution">
    <text evidence="2">The sequence shown here is derived from an EMBL/GenBank/DDBJ whole genome shotgun (WGS) entry which is preliminary data.</text>
</comment>
<reference evidence="2" key="1">
    <citation type="submission" date="2020-08" db="EMBL/GenBank/DDBJ databases">
        <title>Genome public.</title>
        <authorList>
            <person name="Liu C."/>
            <person name="Sun Q."/>
        </authorList>
    </citation>
    <scope>NUCLEOTIDE SEQUENCE</scope>
    <source>
        <strain evidence="2">NSJ-32</strain>
    </source>
</reference>
<keyword evidence="1" id="KW-0472">Membrane</keyword>
<keyword evidence="3" id="KW-1185">Reference proteome</keyword>
<feature type="transmembrane region" description="Helical" evidence="1">
    <location>
        <begin position="42"/>
        <end position="74"/>
    </location>
</feature>
<name>A0A926DR94_9FIRM</name>
<keyword evidence="1" id="KW-0812">Transmembrane</keyword>
<dbReference type="PANTHER" id="PTHR37314">
    <property type="entry name" value="SLR0142 PROTEIN"/>
    <property type="match status" value="1"/>
</dbReference>
<evidence type="ECO:0000313" key="3">
    <source>
        <dbReference type="Proteomes" id="UP000657006"/>
    </source>
</evidence>
<feature type="transmembrane region" description="Helical" evidence="1">
    <location>
        <begin position="195"/>
        <end position="212"/>
    </location>
</feature>
<proteinExistence type="predicted"/>
<keyword evidence="1" id="KW-1133">Transmembrane helix</keyword>
<dbReference type="PANTHER" id="PTHR37314:SF4">
    <property type="entry name" value="UPF0700 TRANSMEMBRANE PROTEIN YOAK"/>
    <property type="match status" value="1"/>
</dbReference>
<evidence type="ECO:0000256" key="1">
    <source>
        <dbReference type="SAM" id="Phobius"/>
    </source>
</evidence>